<dbReference type="EMBL" id="BAAAIE010000052">
    <property type="protein sequence ID" value="GAA0990786.1"/>
    <property type="molecule type" value="Genomic_DNA"/>
</dbReference>
<dbReference type="Proteomes" id="UP001500033">
    <property type="component" value="Unassembled WGS sequence"/>
</dbReference>
<protein>
    <submittedName>
        <fullName evidence="2">Uncharacterized protein</fullName>
    </submittedName>
</protein>
<accession>A0ABN1SI63</accession>
<feature type="compositionally biased region" description="Basic and acidic residues" evidence="1">
    <location>
        <begin position="29"/>
        <end position="52"/>
    </location>
</feature>
<reference evidence="2 3" key="1">
    <citation type="journal article" date="2019" name="Int. J. Syst. Evol. Microbiol.">
        <title>The Global Catalogue of Microorganisms (GCM) 10K type strain sequencing project: providing services to taxonomists for standard genome sequencing and annotation.</title>
        <authorList>
            <consortium name="The Broad Institute Genomics Platform"/>
            <consortium name="The Broad Institute Genome Sequencing Center for Infectious Disease"/>
            <person name="Wu L."/>
            <person name="Ma J."/>
        </authorList>
    </citation>
    <scope>NUCLEOTIDE SEQUENCE [LARGE SCALE GENOMIC DNA]</scope>
    <source>
        <strain evidence="2 3">JCM 11445</strain>
    </source>
</reference>
<proteinExistence type="predicted"/>
<feature type="region of interest" description="Disordered" evidence="1">
    <location>
        <begin position="1"/>
        <end position="87"/>
    </location>
</feature>
<feature type="compositionally biased region" description="Low complexity" evidence="1">
    <location>
        <begin position="59"/>
        <end position="68"/>
    </location>
</feature>
<gene>
    <name evidence="2" type="ORF">GCM10009576_066880</name>
</gene>
<evidence type="ECO:0000313" key="2">
    <source>
        <dbReference type="EMBL" id="GAA0990786.1"/>
    </source>
</evidence>
<organism evidence="2 3">
    <name type="scientific">Streptomyces rhizosphaericus</name>
    <dbReference type="NCBI Taxonomy" id="114699"/>
    <lineage>
        <taxon>Bacteria</taxon>
        <taxon>Bacillati</taxon>
        <taxon>Actinomycetota</taxon>
        <taxon>Actinomycetes</taxon>
        <taxon>Kitasatosporales</taxon>
        <taxon>Streptomycetaceae</taxon>
        <taxon>Streptomyces</taxon>
        <taxon>Streptomyces violaceusniger group</taxon>
    </lineage>
</organism>
<comment type="caution">
    <text evidence="2">The sequence shown here is derived from an EMBL/GenBank/DDBJ whole genome shotgun (WGS) entry which is preliminary data.</text>
</comment>
<evidence type="ECO:0000256" key="1">
    <source>
        <dbReference type="SAM" id="MobiDB-lite"/>
    </source>
</evidence>
<keyword evidence="3" id="KW-1185">Reference proteome</keyword>
<name>A0ABN1SI63_9ACTN</name>
<sequence>MAAGRSVDPTRWLGTLSDVMDPGARRRKVPLDERRRPKRAADRPDRSPDRNRAGHTPWPLRLPRAAGAGPPGARPPASGNIGTAVIGENDLGQGVSALGRDCGEALGAVERLAAGEELAVYGGTALTRRV</sequence>
<evidence type="ECO:0000313" key="3">
    <source>
        <dbReference type="Proteomes" id="UP001500033"/>
    </source>
</evidence>